<accession>A0A6A7BCP8</accession>
<sequence length="386" mass="42748">MRLKTLNGAPLCEHLDFSDNNLLSDGQCRSFLATLELDASVSESTLPLKWRCITHRATRLQTGWSQPYLPESSTRHDGADITLSMPNVAETSHYLQDDTTNLDDTIILDDPSLQTDDFLHQSLIFHNALLSSQVLPNSETDSFVSPSSFMDTSFATTTSYDSPSRVDEHTILLQVPPRMIITSLGSLPTAQRLSAMYPQTPTPNFVCVLTASPVQREIFVPKGGYTCILWEIFVADETRSGFKVNFWIQPPRKSNDHHTHAQEALRQVLGSIKIGDILLLRNIALNSFRDTVYGQSLSATFSRARSSLDILMKSNGVEIAHTGGLPTTAVEAFLRVRRWARTHVASETIGARKRRGSASSGGQPVKRTVLSQDFDNSLPPDTMESV</sequence>
<feature type="region of interest" description="Disordered" evidence="1">
    <location>
        <begin position="348"/>
        <end position="386"/>
    </location>
</feature>
<dbReference type="EMBL" id="MU006296">
    <property type="protein sequence ID" value="KAF2853194.1"/>
    <property type="molecule type" value="Genomic_DNA"/>
</dbReference>
<organism evidence="2 3">
    <name type="scientific">Plenodomus tracheiphilus IPT5</name>
    <dbReference type="NCBI Taxonomy" id="1408161"/>
    <lineage>
        <taxon>Eukaryota</taxon>
        <taxon>Fungi</taxon>
        <taxon>Dikarya</taxon>
        <taxon>Ascomycota</taxon>
        <taxon>Pezizomycotina</taxon>
        <taxon>Dothideomycetes</taxon>
        <taxon>Pleosporomycetidae</taxon>
        <taxon>Pleosporales</taxon>
        <taxon>Pleosporineae</taxon>
        <taxon>Leptosphaeriaceae</taxon>
        <taxon>Plenodomus</taxon>
    </lineage>
</organism>
<evidence type="ECO:0000313" key="2">
    <source>
        <dbReference type="EMBL" id="KAF2853194.1"/>
    </source>
</evidence>
<dbReference type="AlphaFoldDB" id="A0A6A7BCP8"/>
<gene>
    <name evidence="2" type="ORF">T440DRAFT_320788</name>
</gene>
<dbReference type="Proteomes" id="UP000799423">
    <property type="component" value="Unassembled WGS sequence"/>
</dbReference>
<evidence type="ECO:0000313" key="3">
    <source>
        <dbReference type="Proteomes" id="UP000799423"/>
    </source>
</evidence>
<keyword evidence="3" id="KW-1185">Reference proteome</keyword>
<proteinExistence type="predicted"/>
<dbReference type="OrthoDB" id="5378679at2759"/>
<protein>
    <submittedName>
        <fullName evidence="2">Uncharacterized protein</fullName>
    </submittedName>
</protein>
<reference evidence="2" key="1">
    <citation type="submission" date="2020-01" db="EMBL/GenBank/DDBJ databases">
        <authorList>
            <consortium name="DOE Joint Genome Institute"/>
            <person name="Haridas S."/>
            <person name="Albert R."/>
            <person name="Binder M."/>
            <person name="Bloem J."/>
            <person name="Labutti K."/>
            <person name="Salamov A."/>
            <person name="Andreopoulos B."/>
            <person name="Baker S.E."/>
            <person name="Barry K."/>
            <person name="Bills G."/>
            <person name="Bluhm B.H."/>
            <person name="Cannon C."/>
            <person name="Castanera R."/>
            <person name="Culley D.E."/>
            <person name="Daum C."/>
            <person name="Ezra D."/>
            <person name="Gonzalez J.B."/>
            <person name="Henrissat B."/>
            <person name="Kuo A."/>
            <person name="Liang C."/>
            <person name="Lipzen A."/>
            <person name="Lutzoni F."/>
            <person name="Magnuson J."/>
            <person name="Mondo S."/>
            <person name="Nolan M."/>
            <person name="Ohm R."/>
            <person name="Pangilinan J."/>
            <person name="Park H.-J."/>
            <person name="Ramirez L."/>
            <person name="Alfaro M."/>
            <person name="Sun H."/>
            <person name="Tritt A."/>
            <person name="Yoshinaga Y."/>
            <person name="Zwiers L.-H."/>
            <person name="Turgeon B.G."/>
            <person name="Goodwin S.B."/>
            <person name="Spatafora J.W."/>
            <person name="Crous P.W."/>
            <person name="Grigoriev I.V."/>
        </authorList>
    </citation>
    <scope>NUCLEOTIDE SEQUENCE</scope>
    <source>
        <strain evidence="2">IPT5</strain>
    </source>
</reference>
<evidence type="ECO:0000256" key="1">
    <source>
        <dbReference type="SAM" id="MobiDB-lite"/>
    </source>
</evidence>
<name>A0A6A7BCP8_9PLEO</name>